<gene>
    <name evidence="5" type="primary">LOC123430929</name>
</gene>
<dbReference type="SMR" id="A0A8I6XDC8"/>
<dbReference type="GO" id="GO:0008146">
    <property type="term" value="F:sulfotransferase activity"/>
    <property type="evidence" value="ECO:0000318"/>
    <property type="project" value="GO_Central"/>
</dbReference>
<feature type="domain" description="Sulfotransferase" evidence="4">
    <location>
        <begin position="96"/>
        <end position="353"/>
    </location>
</feature>
<dbReference type="AlphaFoldDB" id="A0A8I6XDC8"/>
<dbReference type="PANTHER" id="PTHR11783">
    <property type="entry name" value="SULFOTRANSFERASE SULT"/>
    <property type="match status" value="1"/>
</dbReference>
<protein>
    <recommendedName>
        <fullName evidence="3">Sulfotransferase</fullName>
        <ecNumber evidence="3">2.8.2.-</ecNumber>
    </recommendedName>
</protein>
<sequence>MSHSLRTLFSLRPSMADAPVASVGPVPFKDVDADSGSGSSVLEQLPEEHADLVSGLPCAPRPNGLSNLRCYEGFWLPEWSVPVAVALQRRFQPRRDDVIVASFPKCGTTWVNALTFATMARRAHPAAGAGHPLLRLNPHQCVPFLEALFRSRRGEAKLEALPSPRLMNTHMPLRMMPPADSAGGCKVVYVCREPKDMVVSLWHYLRRLQPDLPLADVSESVCGGAAMYGPVWDHILGYWSASTARPDSVLFLRYEELLRDPAKHVRKLARFVGLPFSGAEEEAGVVDDIVKLCSIGHLKTLEANKTGHVDPIFPIPREALFRKGVAGDWVNYMTPEMARRIDEIVADKFHTTGLTFQEWLTHADSIDL</sequence>
<dbReference type="Gramene" id="HORVU.MOREX.r3.2HG0200430.1">
    <property type="protein sequence ID" value="HORVU.MOREX.r3.2HG0200430.1.CDS1"/>
    <property type="gene ID" value="HORVU.MOREX.r3.2HG0200430"/>
</dbReference>
<dbReference type="EnsemblPlants" id="HORVU.MOREX.r3.2HG0200430.1">
    <property type="protein sequence ID" value="HORVU.MOREX.r3.2HG0200430.1.CDS1"/>
    <property type="gene ID" value="HORVU.MOREX.r3.2HG0200430"/>
</dbReference>
<keyword evidence="6" id="KW-1185">Reference proteome</keyword>
<proteinExistence type="inferred from homology"/>
<dbReference type="GO" id="GO:0005737">
    <property type="term" value="C:cytoplasm"/>
    <property type="evidence" value="ECO:0000318"/>
    <property type="project" value="GO_Central"/>
</dbReference>
<comment type="similarity">
    <text evidence="1 3">Belongs to the sulfotransferase 1 family.</text>
</comment>
<dbReference type="Pfam" id="PF00685">
    <property type="entry name" value="Sulfotransfer_1"/>
    <property type="match status" value="1"/>
</dbReference>
<dbReference type="Gene3D" id="3.40.50.300">
    <property type="entry name" value="P-loop containing nucleotide triphosphate hydrolases"/>
    <property type="match status" value="1"/>
</dbReference>
<reference evidence="5" key="2">
    <citation type="submission" date="2020-10" db="EMBL/GenBank/DDBJ databases">
        <authorList>
            <person name="Scholz U."/>
            <person name="Mascher M."/>
            <person name="Fiebig A."/>
        </authorList>
    </citation>
    <scope>NUCLEOTIDE SEQUENCE [LARGE SCALE GENOMIC DNA]</scope>
    <source>
        <strain evidence="5">cv. Morex</strain>
    </source>
</reference>
<evidence type="ECO:0000259" key="4">
    <source>
        <dbReference type="Pfam" id="PF00685"/>
    </source>
</evidence>
<dbReference type="KEGG" id="hvg:123430929"/>
<dbReference type="SUPFAM" id="SSF52540">
    <property type="entry name" value="P-loop containing nucleoside triphosphate hydrolases"/>
    <property type="match status" value="1"/>
</dbReference>
<dbReference type="InterPro" id="IPR027417">
    <property type="entry name" value="P-loop_NTPase"/>
</dbReference>
<keyword evidence="2 3" id="KW-0808">Transferase</keyword>
<evidence type="ECO:0000256" key="3">
    <source>
        <dbReference type="RuleBase" id="RU361155"/>
    </source>
</evidence>
<evidence type="ECO:0000313" key="6">
    <source>
        <dbReference type="Proteomes" id="UP000011116"/>
    </source>
</evidence>
<dbReference type="Gramene" id="HORVU.MOREX.r2.2HG0166490.1">
    <property type="protein sequence ID" value="HORVU.MOREX.r2.2HG0166490.1.CDS.1"/>
    <property type="gene ID" value="HORVU.MOREX.r2.2HG0166490"/>
</dbReference>
<evidence type="ECO:0000313" key="5">
    <source>
        <dbReference type="EnsemblPlants" id="HORVU.MOREX.r3.2HG0200430.1.CDS1"/>
    </source>
</evidence>
<reference evidence="6" key="1">
    <citation type="journal article" date="2012" name="Nature">
        <title>A physical, genetic and functional sequence assembly of the barley genome.</title>
        <authorList>
            <consortium name="The International Barley Genome Sequencing Consortium"/>
            <person name="Mayer K.F."/>
            <person name="Waugh R."/>
            <person name="Brown J.W."/>
            <person name="Schulman A."/>
            <person name="Langridge P."/>
            <person name="Platzer M."/>
            <person name="Fincher G.B."/>
            <person name="Muehlbauer G.J."/>
            <person name="Sato K."/>
            <person name="Close T.J."/>
            <person name="Wise R.P."/>
            <person name="Stein N."/>
        </authorList>
    </citation>
    <scope>NUCLEOTIDE SEQUENCE [LARGE SCALE GENOMIC DNA]</scope>
    <source>
        <strain evidence="6">cv. Morex</strain>
    </source>
</reference>
<evidence type="ECO:0000256" key="2">
    <source>
        <dbReference type="ARBA" id="ARBA00022679"/>
    </source>
</evidence>
<dbReference type="EC" id="2.8.2.-" evidence="3"/>
<dbReference type="OrthoDB" id="205623at2759"/>
<dbReference type="GO" id="GO:0051923">
    <property type="term" value="P:sulfation"/>
    <property type="evidence" value="ECO:0000318"/>
    <property type="project" value="GO_Central"/>
</dbReference>
<dbReference type="RefSeq" id="XP_044970692.1">
    <property type="nucleotide sequence ID" value="XM_045114757.1"/>
</dbReference>
<dbReference type="InterPro" id="IPR000863">
    <property type="entry name" value="Sulfotransferase_dom"/>
</dbReference>
<dbReference type="GeneID" id="123430929"/>
<name>A0A8I6XDC8_HORVV</name>
<organism evidence="5 6">
    <name type="scientific">Hordeum vulgare subsp. vulgare</name>
    <name type="common">Domesticated barley</name>
    <dbReference type="NCBI Taxonomy" id="112509"/>
    <lineage>
        <taxon>Eukaryota</taxon>
        <taxon>Viridiplantae</taxon>
        <taxon>Streptophyta</taxon>
        <taxon>Embryophyta</taxon>
        <taxon>Tracheophyta</taxon>
        <taxon>Spermatophyta</taxon>
        <taxon>Magnoliopsida</taxon>
        <taxon>Liliopsida</taxon>
        <taxon>Poales</taxon>
        <taxon>Poaceae</taxon>
        <taxon>BOP clade</taxon>
        <taxon>Pooideae</taxon>
        <taxon>Triticodae</taxon>
        <taxon>Triticeae</taxon>
        <taxon>Hordeinae</taxon>
        <taxon>Hordeum</taxon>
    </lineage>
</organism>
<dbReference type="Proteomes" id="UP000011116">
    <property type="component" value="Chromosome 2H"/>
</dbReference>
<reference evidence="5" key="3">
    <citation type="submission" date="2022-01" db="UniProtKB">
        <authorList>
            <consortium name="EnsemblPlants"/>
        </authorList>
    </citation>
    <scope>IDENTIFICATION</scope>
    <source>
        <strain evidence="5">subsp. vulgare</strain>
    </source>
</reference>
<accession>A0A8I6XDC8</accession>
<evidence type="ECO:0000256" key="1">
    <source>
        <dbReference type="ARBA" id="ARBA00005771"/>
    </source>
</evidence>